<dbReference type="Gene3D" id="3.40.50.720">
    <property type="entry name" value="NAD(P)-binding Rossmann-like Domain"/>
    <property type="match status" value="1"/>
</dbReference>
<dbReference type="PRINTS" id="PR00081">
    <property type="entry name" value="GDHRDH"/>
</dbReference>
<dbReference type="SUPFAM" id="SSF51735">
    <property type="entry name" value="NAD(P)-binding Rossmann-fold domains"/>
    <property type="match status" value="1"/>
</dbReference>
<comment type="caution">
    <text evidence="2">The sequence shown here is derived from an EMBL/GenBank/DDBJ whole genome shotgun (WGS) entry which is preliminary data.</text>
</comment>
<dbReference type="Pfam" id="PF13561">
    <property type="entry name" value="adh_short_C2"/>
    <property type="match status" value="1"/>
</dbReference>
<sequence length="291" mass="30594">MLVRSSPISPITSPIRSRAGSVCRRAIPSDWRADLDDRDFGDGAALIFGATGGIGSAVAATFARAGSDVAIGYRSNQARADNLHDVISAMGRRASLHRCDVTEASDATTAVAEAVAAHGRIHTMIWAAGPLVDQAYLADVTIEQWRRAVDIETHGFFNAARAAIAHMRGAGGGAIVHLGSAGDLRWPPKDGLSVVPKAANEALVKGIAREEGRYGIRANSVLIGVIEAGMFLELSKQGAFDEVWAKDALRNLAIKRWGRPEEVGHAAVFLASSKAAYVTGQQIAVSGGYGI</sequence>
<reference evidence="2 3" key="1">
    <citation type="submission" date="2021-08" db="EMBL/GenBank/DDBJ databases">
        <authorList>
            <person name="Tuo L."/>
        </authorList>
    </citation>
    <scope>NUCLEOTIDE SEQUENCE [LARGE SCALE GENOMIC DNA]</scope>
    <source>
        <strain evidence="2 3">JCM 31229</strain>
    </source>
</reference>
<dbReference type="PANTHER" id="PTHR42879:SF2">
    <property type="entry name" value="3-OXOACYL-[ACYL-CARRIER-PROTEIN] REDUCTASE FABG"/>
    <property type="match status" value="1"/>
</dbReference>
<keyword evidence="3" id="KW-1185">Reference proteome</keyword>
<dbReference type="InterPro" id="IPR036291">
    <property type="entry name" value="NAD(P)-bd_dom_sf"/>
</dbReference>
<name>A0ABS7PIH9_9SPHN</name>
<organism evidence="2 3">
    <name type="scientific">Sphingomonas colocasiae</name>
    <dbReference type="NCBI Taxonomy" id="1848973"/>
    <lineage>
        <taxon>Bacteria</taxon>
        <taxon>Pseudomonadati</taxon>
        <taxon>Pseudomonadota</taxon>
        <taxon>Alphaproteobacteria</taxon>
        <taxon>Sphingomonadales</taxon>
        <taxon>Sphingomonadaceae</taxon>
        <taxon>Sphingomonas</taxon>
    </lineage>
</organism>
<dbReference type="Proteomes" id="UP000706039">
    <property type="component" value="Unassembled WGS sequence"/>
</dbReference>
<dbReference type="EMBL" id="JAINVV010000001">
    <property type="protein sequence ID" value="MBY8821023.1"/>
    <property type="molecule type" value="Genomic_DNA"/>
</dbReference>
<evidence type="ECO:0000313" key="3">
    <source>
        <dbReference type="Proteomes" id="UP000706039"/>
    </source>
</evidence>
<comment type="similarity">
    <text evidence="1">Belongs to the short-chain dehydrogenases/reductases (SDR) family.</text>
</comment>
<dbReference type="PANTHER" id="PTHR42879">
    <property type="entry name" value="3-OXOACYL-(ACYL-CARRIER-PROTEIN) REDUCTASE"/>
    <property type="match status" value="1"/>
</dbReference>
<accession>A0ABS7PIH9</accession>
<evidence type="ECO:0000256" key="1">
    <source>
        <dbReference type="ARBA" id="ARBA00006484"/>
    </source>
</evidence>
<dbReference type="InterPro" id="IPR050259">
    <property type="entry name" value="SDR"/>
</dbReference>
<dbReference type="CDD" id="cd05233">
    <property type="entry name" value="SDR_c"/>
    <property type="match status" value="1"/>
</dbReference>
<protein>
    <submittedName>
        <fullName evidence="2">SDR family oxidoreductase</fullName>
    </submittedName>
</protein>
<gene>
    <name evidence="2" type="ORF">K7G82_01890</name>
</gene>
<proteinExistence type="inferred from homology"/>
<dbReference type="InterPro" id="IPR002347">
    <property type="entry name" value="SDR_fam"/>
</dbReference>
<evidence type="ECO:0000313" key="2">
    <source>
        <dbReference type="EMBL" id="MBY8821023.1"/>
    </source>
</evidence>